<keyword evidence="3" id="KW-1185">Reference proteome</keyword>
<dbReference type="Pfam" id="PF10006">
    <property type="entry name" value="DUF2249"/>
    <property type="match status" value="2"/>
</dbReference>
<protein>
    <submittedName>
        <fullName evidence="2">DUF2249 domain-containing protein</fullName>
    </submittedName>
</protein>
<sequence>MTDIVTLDVRPILAEGQEPLAAIMAAADALAEGQTLRLIAPFRPVPLFRVMERQGFLHSETPLGGNAWQIDFRRPEQALSLGSALEAFSWPEPSAFLDLTGLSEAEALARLTAALEAAAAGEVVFALLEREPATLLPQLAAAGHQWAGNHAADGSGYRLLLRRAEA</sequence>
<evidence type="ECO:0000313" key="3">
    <source>
        <dbReference type="Proteomes" id="UP001595596"/>
    </source>
</evidence>
<dbReference type="InterPro" id="IPR018720">
    <property type="entry name" value="DUF2249"/>
</dbReference>
<reference evidence="3" key="1">
    <citation type="journal article" date="2019" name="Int. J. Syst. Evol. Microbiol.">
        <title>The Global Catalogue of Microorganisms (GCM) 10K type strain sequencing project: providing services to taxonomists for standard genome sequencing and annotation.</title>
        <authorList>
            <consortium name="The Broad Institute Genomics Platform"/>
            <consortium name="The Broad Institute Genome Sequencing Center for Infectious Disease"/>
            <person name="Wu L."/>
            <person name="Ma J."/>
        </authorList>
    </citation>
    <scope>NUCLEOTIDE SEQUENCE [LARGE SCALE GENOMIC DNA]</scope>
    <source>
        <strain evidence="3">VKM B-3226</strain>
    </source>
</reference>
<feature type="domain" description="DUF2249" evidence="1">
    <location>
        <begin position="97"/>
        <end position="162"/>
    </location>
</feature>
<evidence type="ECO:0000313" key="2">
    <source>
        <dbReference type="EMBL" id="MFC3568873.1"/>
    </source>
</evidence>
<accession>A0ABV7RVE1</accession>
<feature type="domain" description="DUF2249" evidence="1">
    <location>
        <begin position="6"/>
        <end position="74"/>
    </location>
</feature>
<organism evidence="2 3">
    <name type="scientific">Paracoccus simplex</name>
    <dbReference type="NCBI Taxonomy" id="2086346"/>
    <lineage>
        <taxon>Bacteria</taxon>
        <taxon>Pseudomonadati</taxon>
        <taxon>Pseudomonadota</taxon>
        <taxon>Alphaproteobacteria</taxon>
        <taxon>Rhodobacterales</taxon>
        <taxon>Paracoccaceae</taxon>
        <taxon>Paracoccus</taxon>
    </lineage>
</organism>
<dbReference type="EMBL" id="JBHRXE010000011">
    <property type="protein sequence ID" value="MFC3568873.1"/>
    <property type="molecule type" value="Genomic_DNA"/>
</dbReference>
<gene>
    <name evidence="2" type="ORF">ACFOMP_05355</name>
</gene>
<dbReference type="Proteomes" id="UP001595596">
    <property type="component" value="Unassembled WGS sequence"/>
</dbReference>
<evidence type="ECO:0000259" key="1">
    <source>
        <dbReference type="Pfam" id="PF10006"/>
    </source>
</evidence>
<proteinExistence type="predicted"/>
<comment type="caution">
    <text evidence="2">The sequence shown here is derived from an EMBL/GenBank/DDBJ whole genome shotgun (WGS) entry which is preliminary data.</text>
</comment>
<dbReference type="RefSeq" id="WP_379028392.1">
    <property type="nucleotide sequence ID" value="NZ_JBHRXE010000011.1"/>
</dbReference>
<name>A0ABV7RVE1_9RHOB</name>